<evidence type="ECO:0000256" key="3">
    <source>
        <dbReference type="ARBA" id="ARBA00022558"/>
    </source>
</evidence>
<protein>
    <submittedName>
        <fullName evidence="11">Chaperone protein FimC</fullName>
    </submittedName>
    <submittedName>
        <fullName evidence="10">Periplasmic pilin chaperone (LpfB-like)</fullName>
    </submittedName>
</protein>
<dbReference type="PRINTS" id="PR00969">
    <property type="entry name" value="CHAPERONPILI"/>
</dbReference>
<organism evidence="11">
    <name type="scientific">Citrobacter amalonaticus</name>
    <dbReference type="NCBI Taxonomy" id="35703"/>
    <lineage>
        <taxon>Bacteria</taxon>
        <taxon>Pseudomonadati</taxon>
        <taxon>Pseudomonadota</taxon>
        <taxon>Gammaproteobacteria</taxon>
        <taxon>Enterobacterales</taxon>
        <taxon>Enterobacteriaceae</taxon>
        <taxon>Citrobacter</taxon>
    </lineage>
</organism>
<dbReference type="InterPro" id="IPR050643">
    <property type="entry name" value="Periplasmic_pilus_chap"/>
</dbReference>
<dbReference type="AlphaFoldDB" id="A0A6N2U649"/>
<feature type="domain" description="Pili assembly chaperone N-terminal" evidence="8">
    <location>
        <begin position="25"/>
        <end position="143"/>
    </location>
</feature>
<accession>A0A6N2U649</accession>
<feature type="chain" id="PRO_5043227089" evidence="7">
    <location>
        <begin position="24"/>
        <end position="231"/>
    </location>
</feature>
<evidence type="ECO:0000259" key="8">
    <source>
        <dbReference type="Pfam" id="PF00345"/>
    </source>
</evidence>
<name>A0A6N2U649_CITAM</name>
<keyword evidence="3" id="KW-1029">Fimbrium biogenesis</keyword>
<dbReference type="InterPro" id="IPR016148">
    <property type="entry name" value="Pili_assmbl_chaperone_C"/>
</dbReference>
<dbReference type="InterPro" id="IPR016147">
    <property type="entry name" value="Pili_assmbl_chaperone_N"/>
</dbReference>
<dbReference type="GO" id="GO:0071555">
    <property type="term" value="P:cell wall organization"/>
    <property type="evidence" value="ECO:0007669"/>
    <property type="project" value="InterPro"/>
</dbReference>
<dbReference type="EMBL" id="CACRTI010000004">
    <property type="protein sequence ID" value="VYT12997.1"/>
    <property type="molecule type" value="Genomic_DNA"/>
</dbReference>
<dbReference type="InterPro" id="IPR008962">
    <property type="entry name" value="PapD-like_sf"/>
</dbReference>
<evidence type="ECO:0000313" key="11">
    <source>
        <dbReference type="EMBL" id="VYT12997.1"/>
    </source>
</evidence>
<dbReference type="EMBL" id="LT556085">
    <property type="protein sequence ID" value="SBA14284.1"/>
    <property type="molecule type" value="Genomic_DNA"/>
</dbReference>
<reference evidence="10 12" key="1">
    <citation type="submission" date="2016-04" db="EMBL/GenBank/DDBJ databases">
        <authorList>
            <person name="Regsiter A."/>
            <person name="William W."/>
        </authorList>
    </citation>
    <scope>NUCLEOTIDE SEQUENCE [LARGE SCALE GENOMIC DNA]</scope>
    <source>
        <strain evidence="10 12">92</strain>
    </source>
</reference>
<evidence type="ECO:0000256" key="5">
    <source>
        <dbReference type="ARBA" id="ARBA00022764"/>
    </source>
</evidence>
<comment type="subcellular location">
    <subcellularLocation>
        <location evidence="1">Periplasm</location>
    </subcellularLocation>
</comment>
<dbReference type="InterPro" id="IPR036316">
    <property type="entry name" value="Pili_assmbl_chap_C_dom_sf"/>
</dbReference>
<comment type="similarity">
    <text evidence="2">Belongs to the periplasmic pilus chaperone family.</text>
</comment>
<keyword evidence="4 7" id="KW-0732">Signal</keyword>
<evidence type="ECO:0000256" key="4">
    <source>
        <dbReference type="ARBA" id="ARBA00022729"/>
    </source>
</evidence>
<proteinExistence type="inferred from homology"/>
<evidence type="ECO:0000313" key="12">
    <source>
        <dbReference type="Proteomes" id="UP000245995"/>
    </source>
</evidence>
<dbReference type="InterPro" id="IPR013783">
    <property type="entry name" value="Ig-like_fold"/>
</dbReference>
<reference evidence="11" key="2">
    <citation type="submission" date="2019-11" db="EMBL/GenBank/DDBJ databases">
        <authorList>
            <person name="Feng L."/>
        </authorList>
    </citation>
    <scope>NUCLEOTIDE SEQUENCE</scope>
    <source>
        <strain evidence="11">CAmalonaticusLFYP1</strain>
    </source>
</reference>
<evidence type="ECO:0000313" key="10">
    <source>
        <dbReference type="EMBL" id="SBA14284.1"/>
    </source>
</evidence>
<evidence type="ECO:0000259" key="9">
    <source>
        <dbReference type="Pfam" id="PF02753"/>
    </source>
</evidence>
<keyword evidence="5" id="KW-0574">Periplasm</keyword>
<dbReference type="Pfam" id="PF02753">
    <property type="entry name" value="PapD_C"/>
    <property type="match status" value="1"/>
</dbReference>
<dbReference type="InterPro" id="IPR001829">
    <property type="entry name" value="Pili_assmbl_chaperone_bac"/>
</dbReference>
<sequence>MKAPLLLILLTTSSSLFSLGSSAEGIQLGRTRVVYDANKKEAALPLINTEKELPWLVQSWVMNADNKTRAPFIITPPLFRLDPKSGQSLRVMRSEMITTTDRESLYYLIVRMIPARDRKDEQSNALHLIYRTQIKLFYRPSGLSGTPEEACQNLRYSQSGNQLRIENSSAFYSVFDSVLVGNTQLRTADMVAPKSSVSLTFDAKTAAQSVSWRCINDYGGTTDKFTTSLKP</sequence>
<evidence type="ECO:0000256" key="1">
    <source>
        <dbReference type="ARBA" id="ARBA00004418"/>
    </source>
</evidence>
<gene>
    <name evidence="11" type="primary">fimC_4</name>
    <name evidence="10" type="synonym">yraI</name>
    <name evidence="11" type="ORF">CALFYP1_02875</name>
    <name evidence="10" type="ORF">CITRO92_3972</name>
</gene>
<feature type="domain" description="Pili assembly chaperone C-terminal" evidence="9">
    <location>
        <begin position="165"/>
        <end position="222"/>
    </location>
</feature>
<dbReference type="RefSeq" id="WP_052517379.1">
    <property type="nucleotide sequence ID" value="NZ_CABVLR010000016.1"/>
</dbReference>
<dbReference type="SUPFAM" id="SSF49584">
    <property type="entry name" value="Periplasmic chaperone C-domain"/>
    <property type="match status" value="1"/>
</dbReference>
<dbReference type="PANTHER" id="PTHR30251:SF11">
    <property type="entry name" value="CHAPERONE PROTEIN FIMC-RELATED"/>
    <property type="match status" value="1"/>
</dbReference>
<keyword evidence="6" id="KW-0143">Chaperone</keyword>
<dbReference type="GO" id="GO:0030288">
    <property type="term" value="C:outer membrane-bounded periplasmic space"/>
    <property type="evidence" value="ECO:0007669"/>
    <property type="project" value="InterPro"/>
</dbReference>
<evidence type="ECO:0000256" key="6">
    <source>
        <dbReference type="ARBA" id="ARBA00023186"/>
    </source>
</evidence>
<dbReference type="Proteomes" id="UP000245995">
    <property type="component" value="Chromosome CITRO92"/>
</dbReference>
<dbReference type="Gene3D" id="2.60.40.10">
    <property type="entry name" value="Immunoglobulins"/>
    <property type="match status" value="2"/>
</dbReference>
<dbReference type="SUPFAM" id="SSF49354">
    <property type="entry name" value="PapD-like"/>
    <property type="match status" value="1"/>
</dbReference>
<dbReference type="Pfam" id="PF00345">
    <property type="entry name" value="PapD_N"/>
    <property type="match status" value="1"/>
</dbReference>
<dbReference type="FunFam" id="2.60.40.10:FF:000458">
    <property type="entry name" value="Molecular chaperone FimC"/>
    <property type="match status" value="1"/>
</dbReference>
<feature type="signal peptide" evidence="7">
    <location>
        <begin position="1"/>
        <end position="23"/>
    </location>
</feature>
<evidence type="ECO:0000256" key="2">
    <source>
        <dbReference type="ARBA" id="ARBA00007399"/>
    </source>
</evidence>
<evidence type="ECO:0000256" key="7">
    <source>
        <dbReference type="SAM" id="SignalP"/>
    </source>
</evidence>
<dbReference type="PANTHER" id="PTHR30251">
    <property type="entry name" value="PILUS ASSEMBLY CHAPERONE"/>
    <property type="match status" value="1"/>
</dbReference>